<dbReference type="Gene3D" id="2.20.110.10">
    <property type="entry name" value="Histone H3 K4-specific methyltransferase SET7/9 N-terminal domain"/>
    <property type="match status" value="3"/>
</dbReference>
<dbReference type="GO" id="GO:0006508">
    <property type="term" value="P:proteolysis"/>
    <property type="evidence" value="ECO:0007669"/>
    <property type="project" value="InterPro"/>
</dbReference>
<dbReference type="Proteomes" id="UP000269774">
    <property type="component" value="Unassembled WGS sequence"/>
</dbReference>
<dbReference type="SUPFAM" id="SSF52129">
    <property type="entry name" value="Caspase-like"/>
    <property type="match status" value="1"/>
</dbReference>
<accession>A0A3M2HPN3</accession>
<dbReference type="PANTHER" id="PTHR23084">
    <property type="entry name" value="PHOSPHATIDYLINOSITOL-4-PHOSPHATE 5-KINASE RELATED"/>
    <property type="match status" value="1"/>
</dbReference>
<dbReference type="RefSeq" id="WP_122163652.1">
    <property type="nucleotide sequence ID" value="NZ_JAMOIB010000003.1"/>
</dbReference>
<dbReference type="InterPro" id="IPR003409">
    <property type="entry name" value="MORN"/>
</dbReference>
<evidence type="ECO:0000256" key="1">
    <source>
        <dbReference type="ARBA" id="ARBA00022737"/>
    </source>
</evidence>
<dbReference type="OrthoDB" id="345222at2"/>
<dbReference type="SUPFAM" id="SSF82185">
    <property type="entry name" value="Histone H3 K4-specific methyltransferase SET7/9 N-terminal domain"/>
    <property type="match status" value="2"/>
</dbReference>
<dbReference type="Pfam" id="PF01650">
    <property type="entry name" value="Peptidase_C13"/>
    <property type="match status" value="1"/>
</dbReference>
<dbReference type="PROSITE" id="PS51257">
    <property type="entry name" value="PROKAR_LIPOPROTEIN"/>
    <property type="match status" value="1"/>
</dbReference>
<evidence type="ECO:0000313" key="3">
    <source>
        <dbReference type="Proteomes" id="UP000269774"/>
    </source>
</evidence>
<sequence>MRHLAPLLLACLLTACGDGEPLLPADAVLPDGGRYRGEVVNGLLQGEGRIDYPNGSYYRGTFKDGQWHGPGVWLGANGDRYEGEFKHGLFDGQGRFTYATGGVYEGHFQQGSLNGEGRYSEAGLTYEGSFKDGLYHGPGRLEGADGVIYEGSFAAGQPNGQGTRSDSGGLFSGNFEQGSLNGEGVYRGADGEHYLGQFKDDQLHGQGRYEDAVGNVWKGTFDQGQLRGTGEYADVDGTRYKGEFSHWQYHGEGELEQPDGSHYKGRFRAGQYHGLGTLERADGTAHNGIWISGRLSHDHNGERLPDPLEVGLLRQGALLSEALDAVPASTPAAELYTLTLAGDGQQSVFMREVDYVDKLLGERFAARGQISLINHRDHLADRPLATRENLARAIQRLAEQSGPEDLIFIYLTSHGSAEHQLVLTQPRLALEDLPAADLATLLIPLAERNKIVVISACYSGGFIEPLKSPTTMVITAARADRVSFGCSEENDFTYFGRALFAESLQEHRDILEAFTSAQARVAEREQADDYQPSEPQIWAPERVVEHWRALTNQRPTPTD</sequence>
<dbReference type="GO" id="GO:0008233">
    <property type="term" value="F:peptidase activity"/>
    <property type="evidence" value="ECO:0007669"/>
    <property type="project" value="InterPro"/>
</dbReference>
<gene>
    <name evidence="2" type="ORF">EA797_02710</name>
</gene>
<evidence type="ECO:0000313" key="2">
    <source>
        <dbReference type="EMBL" id="RMH91681.1"/>
    </source>
</evidence>
<dbReference type="PANTHER" id="PTHR23084:SF263">
    <property type="entry name" value="MORN REPEAT-CONTAINING PROTEIN 1"/>
    <property type="match status" value="1"/>
</dbReference>
<comment type="caution">
    <text evidence="2">The sequence shown here is derived from an EMBL/GenBank/DDBJ whole genome shotgun (WGS) entry which is preliminary data.</text>
</comment>
<dbReference type="EMBL" id="RFFM01000001">
    <property type="protein sequence ID" value="RMH91681.1"/>
    <property type="molecule type" value="Genomic_DNA"/>
</dbReference>
<name>A0A3M2HPN3_9GAMM</name>
<dbReference type="InterPro" id="IPR029030">
    <property type="entry name" value="Caspase-like_dom_sf"/>
</dbReference>
<dbReference type="Gene3D" id="3.40.50.1460">
    <property type="match status" value="1"/>
</dbReference>
<proteinExistence type="predicted"/>
<keyword evidence="1" id="KW-0677">Repeat</keyword>
<organism evidence="2 3">
    <name type="scientific">Stutzerimonas zhaodongensis</name>
    <dbReference type="NCBI Taxonomy" id="1176257"/>
    <lineage>
        <taxon>Bacteria</taxon>
        <taxon>Pseudomonadati</taxon>
        <taxon>Pseudomonadota</taxon>
        <taxon>Gammaproteobacteria</taxon>
        <taxon>Pseudomonadales</taxon>
        <taxon>Pseudomonadaceae</taxon>
        <taxon>Stutzerimonas</taxon>
    </lineage>
</organism>
<keyword evidence="3" id="KW-1185">Reference proteome</keyword>
<reference evidence="2 3" key="1">
    <citation type="submission" date="2018-10" db="EMBL/GenBank/DDBJ databases">
        <title>Pseudomonas zhaodongensis NEAU-ST5-21(T) genome.</title>
        <authorList>
            <person name="Peng J."/>
            <person name="Liu Z.-P."/>
        </authorList>
    </citation>
    <scope>NUCLEOTIDE SEQUENCE [LARGE SCALE GENOMIC DNA]</scope>
    <source>
        <strain evidence="2 3">NEAU-ST5-21</strain>
    </source>
</reference>
<dbReference type="InterPro" id="IPR001096">
    <property type="entry name" value="Peptidase_C13"/>
</dbReference>
<protein>
    <submittedName>
        <fullName evidence="2">Peptidase C13</fullName>
    </submittedName>
</protein>
<dbReference type="SMART" id="SM00698">
    <property type="entry name" value="MORN"/>
    <property type="match status" value="10"/>
</dbReference>
<dbReference type="AlphaFoldDB" id="A0A3M2HPN3"/>
<dbReference type="Pfam" id="PF02493">
    <property type="entry name" value="MORN"/>
    <property type="match status" value="11"/>
</dbReference>